<feature type="compositionally biased region" description="Acidic residues" evidence="1">
    <location>
        <begin position="1495"/>
        <end position="1505"/>
    </location>
</feature>
<dbReference type="Pfam" id="PF18759">
    <property type="entry name" value="Plavaka"/>
    <property type="match status" value="1"/>
</dbReference>
<feature type="compositionally biased region" description="Pro residues" evidence="1">
    <location>
        <begin position="156"/>
        <end position="167"/>
    </location>
</feature>
<dbReference type="InterPro" id="IPR041078">
    <property type="entry name" value="Plavaka"/>
</dbReference>
<dbReference type="EMBL" id="JACAZI010000024">
    <property type="protein sequence ID" value="KAF7335684.1"/>
    <property type="molecule type" value="Genomic_DNA"/>
</dbReference>
<comment type="caution">
    <text evidence="2">The sequence shown here is derived from an EMBL/GenBank/DDBJ whole genome shotgun (WGS) entry which is preliminary data.</text>
</comment>
<feature type="region of interest" description="Disordered" evidence="1">
    <location>
        <begin position="1487"/>
        <end position="1527"/>
    </location>
</feature>
<protein>
    <submittedName>
        <fullName evidence="2">GLOBIN domain-containing protein</fullName>
    </submittedName>
</protein>
<organism evidence="2 3">
    <name type="scientific">Mycena venus</name>
    <dbReference type="NCBI Taxonomy" id="2733690"/>
    <lineage>
        <taxon>Eukaryota</taxon>
        <taxon>Fungi</taxon>
        <taxon>Dikarya</taxon>
        <taxon>Basidiomycota</taxon>
        <taxon>Agaricomycotina</taxon>
        <taxon>Agaricomycetes</taxon>
        <taxon>Agaricomycetidae</taxon>
        <taxon>Agaricales</taxon>
        <taxon>Marasmiineae</taxon>
        <taxon>Mycenaceae</taxon>
        <taxon>Mycena</taxon>
    </lineage>
</organism>
<evidence type="ECO:0000256" key="1">
    <source>
        <dbReference type="SAM" id="MobiDB-lite"/>
    </source>
</evidence>
<evidence type="ECO:0000313" key="3">
    <source>
        <dbReference type="Proteomes" id="UP000620124"/>
    </source>
</evidence>
<evidence type="ECO:0000313" key="2">
    <source>
        <dbReference type="EMBL" id="KAF7335684.1"/>
    </source>
</evidence>
<accession>A0A8H6X7K2</accession>
<gene>
    <name evidence="2" type="ORF">MVEN_02223700</name>
</gene>
<feature type="region of interest" description="Disordered" evidence="1">
    <location>
        <begin position="1"/>
        <end position="53"/>
    </location>
</feature>
<feature type="region of interest" description="Disordered" evidence="1">
    <location>
        <begin position="142"/>
        <end position="216"/>
    </location>
</feature>
<proteinExistence type="predicted"/>
<feature type="region of interest" description="Disordered" evidence="1">
    <location>
        <begin position="1304"/>
        <end position="1335"/>
    </location>
</feature>
<dbReference type="Proteomes" id="UP000620124">
    <property type="component" value="Unassembled WGS sequence"/>
</dbReference>
<name>A0A8H6X7K2_9AGAR</name>
<reference evidence="2" key="1">
    <citation type="submission" date="2020-05" db="EMBL/GenBank/DDBJ databases">
        <title>Mycena genomes resolve the evolution of fungal bioluminescence.</title>
        <authorList>
            <person name="Tsai I.J."/>
        </authorList>
    </citation>
    <scope>NUCLEOTIDE SEQUENCE</scope>
    <source>
        <strain evidence="2">CCC161011</strain>
    </source>
</reference>
<dbReference type="Pfam" id="PF20414">
    <property type="entry name" value="DUF6698"/>
    <property type="match status" value="1"/>
</dbReference>
<keyword evidence="3" id="KW-1185">Reference proteome</keyword>
<feature type="compositionally biased region" description="Gly residues" evidence="1">
    <location>
        <begin position="1"/>
        <end position="20"/>
    </location>
</feature>
<feature type="compositionally biased region" description="Basic and acidic residues" evidence="1">
    <location>
        <begin position="1323"/>
        <end position="1334"/>
    </location>
</feature>
<dbReference type="OrthoDB" id="3208495at2759"/>
<sequence>MGIDGGHTTGVNGGGGGSVGEGRVMCPGRLTAPVGTATPRVLPTPSPLPPDHRSSALGIFRARRPHRQRCECCSSLASSRDALALASILLELPIVIFSLQQEPVHTRIRALGGAQQLVAADAAAAEAATAAYVAQHTIPLENLQDDNNPRASSPAAAPPSPLPPYPSGRPQRRRQPPKRFRDEPPALPSIVEPPEIPDVPAAAPDESGTELRPQRWVKTEPNRFGLYKVFPNRPTHDPDESISLDDLCKSPELLVAPKVPSSSPSTPPWYPFLNSTVARLMSWFHLGSNLKSIAELDSLVDDVLLKDDFNQEHLRNFKAARENKRMDDANGENSQDGWQTASVKIKLPAHNVCVPEADAAEFEVEGLLYRPLLDVMKEAFQSPAFEQFHITPFQYRWDPHYNPDDPDISLDPRDALDEDGLPQLPNEHQKVYGEIYTSDPMLRAHNKLRMTTPHLETVIAAYMFWSDSTHLANFGNASLWPLYTFFGNLSKYIRAKPTANAAYHQAYFPSVRLTFYFCFAVSHDFQLPDSLKDFYREKFGSSPSLDMWAHLKRELMHAIWDLLISEEFIHAYINGIVIKCYDGVERLVFPRFFTYGADYPEKVLLATIKYFGGCPCPRCFIEKDKIPEMGTKADMRRRQNTRQDTTWYRFIINLVRRWIFERGFLVAGAAVARNLKQYSWVPTRNAFSKLAAHSFNFYSMFVPDLLHEVELGGWKSLFAHLVRILQAEGEHLIDELDARFRKMPTFGRSTIRRFHANVSEMKKMAARDFEDILQCCFAVFEGLLPEPHNTIILTLIYVFATWHAYAKLRMHTDSSVTSFRAVTRELGAQARHFLRTTCHRYTTYELPSEYNRRARRHAQKNAKSGSTATPSKLSKERKTWNICTYKWHSLGDYADAIVHVGTHDSYSTLTGELAHRRVKKFYAKTNKHNFVFQIGAHEHRRRLTLQVKKSIDAAGTSKDAATEPAPHIEAPANQHAASIANIHTLLASENDKLPPSTPPKQHHHISESKRTFLQTYELPKNDTATKDFLPNLKAHLLNRLLEKPYDGDETQYSLQELADVNIIGERLYTHKVMRINFTTYDCLRDSDTLNPRTRPDFIVQAHEDEDEAATHPYWYGRIIGIFHASVRHVGPLSKNRTKVHWMEFLWVRWFGRDLSHPGGWKYKRLKPKYLQLGCHLTHFFSRETKTPLDKLLSMAKYFPRAVHPFLDIGLALHYGAATHWTVAVSSDPSNTITLPEECVLRERVAQKQLVNAFETMVLISIESVDVLREFYKEERQWGLIVRKFRKAAADARQSDTHNLKHKLQYLPSDPTKPITPAISNGELKSDRGRRRGEEAELTPAAIKALKALLNGGLTTRGKPAMKAKSWPSCFYADGAYDSNDPQAGLFRSLFLLRVARHLWTAPSSAMDGAERIKAICVARAHGQYRFTKEMLGYGRTMLSTSDWTSRDGKYNYEDLFDNVLELFEDPTDTWAIETLGWFQKGVFGGAKVSGSDNGDNNDDSDDSDSEMATIRARRRAARSSESSSESG</sequence>
<dbReference type="InterPro" id="IPR046521">
    <property type="entry name" value="DUF6698"/>
</dbReference>